<comment type="caution">
    <text evidence="2">The sequence shown here is derived from an EMBL/GenBank/DDBJ whole genome shotgun (WGS) entry which is preliminary data.</text>
</comment>
<feature type="region of interest" description="Disordered" evidence="1">
    <location>
        <begin position="1"/>
        <end position="23"/>
    </location>
</feature>
<name>A0A8T1VBZ6_9STRA</name>
<organism evidence="2 3">
    <name type="scientific">Phytophthora pseudosyringae</name>
    <dbReference type="NCBI Taxonomy" id="221518"/>
    <lineage>
        <taxon>Eukaryota</taxon>
        <taxon>Sar</taxon>
        <taxon>Stramenopiles</taxon>
        <taxon>Oomycota</taxon>
        <taxon>Peronosporomycetes</taxon>
        <taxon>Peronosporales</taxon>
        <taxon>Peronosporaceae</taxon>
        <taxon>Phytophthora</taxon>
    </lineage>
</organism>
<evidence type="ECO:0000256" key="1">
    <source>
        <dbReference type="SAM" id="MobiDB-lite"/>
    </source>
</evidence>
<evidence type="ECO:0000313" key="3">
    <source>
        <dbReference type="Proteomes" id="UP000694044"/>
    </source>
</evidence>
<proteinExistence type="predicted"/>
<evidence type="ECO:0000313" key="2">
    <source>
        <dbReference type="EMBL" id="KAG7377753.1"/>
    </source>
</evidence>
<reference evidence="2" key="1">
    <citation type="submission" date="2021-02" db="EMBL/GenBank/DDBJ databases">
        <authorList>
            <person name="Palmer J.M."/>
        </authorList>
    </citation>
    <scope>NUCLEOTIDE SEQUENCE</scope>
    <source>
        <strain evidence="2">SCRP734</strain>
    </source>
</reference>
<dbReference type="EMBL" id="JAGDFM010000486">
    <property type="protein sequence ID" value="KAG7377753.1"/>
    <property type="molecule type" value="Genomic_DNA"/>
</dbReference>
<protein>
    <submittedName>
        <fullName evidence="2">Uncharacterized protein</fullName>
    </submittedName>
</protein>
<dbReference type="Proteomes" id="UP000694044">
    <property type="component" value="Unassembled WGS sequence"/>
</dbReference>
<dbReference type="AlphaFoldDB" id="A0A8T1VBZ6"/>
<keyword evidence="3" id="KW-1185">Reference proteome</keyword>
<sequence length="73" mass="8343">MKNGWTRRLTTRQGDPDGQASVDGAHDQLTLLAPPFEKTRFDSWENLAKYMGKNQDLASYLQECMGKAYQAYQ</sequence>
<gene>
    <name evidence="2" type="ORF">PHYPSEUDO_011053</name>
</gene>
<accession>A0A8T1VBZ6</accession>